<keyword evidence="1" id="KW-0812">Transmembrane</keyword>
<gene>
    <name evidence="3" type="ORF">JX360_07885</name>
</gene>
<feature type="transmembrane region" description="Helical" evidence="1">
    <location>
        <begin position="12"/>
        <end position="30"/>
    </location>
</feature>
<dbReference type="RefSeq" id="WP_244350105.1">
    <property type="nucleotide sequence ID" value="NZ_JAFIRA010000016.1"/>
</dbReference>
<feature type="domain" description="Inner membrane protein YqiJ N-terminal" evidence="2">
    <location>
        <begin position="30"/>
        <end position="91"/>
    </location>
</feature>
<feature type="transmembrane region" description="Helical" evidence="1">
    <location>
        <begin position="50"/>
        <end position="68"/>
    </location>
</feature>
<keyword evidence="4" id="KW-1185">Reference proteome</keyword>
<name>A0ABT0CAL7_THEVL</name>
<sequence>MLFSLLNLPYWILLGVGVGLFLLVILAGGGDEDLEVESNLDPELDADNGSLLGWLGVGEAPLVLLLALDFSLWGLLGWGLQVALLGWLGSLGSMGQFGILMGSLVVSIGLGRWIARPIGLAFAGFGEDTSEERLIGRVGTVSSQEIPLGGRIGQVDVLDAHRNRVTVSARLPEWATTAPKRGQEVILIEHGSQGYVVILKDGPDEARWLQSGSSPVLPK</sequence>
<dbReference type="Proteomes" id="UP000830835">
    <property type="component" value="Unassembled WGS sequence"/>
</dbReference>
<keyword evidence="1" id="KW-0472">Membrane</keyword>
<proteinExistence type="predicted"/>
<comment type="caution">
    <text evidence="3">The sequence shown here is derived from an EMBL/GenBank/DDBJ whole genome shotgun (WGS) entry which is preliminary data.</text>
</comment>
<evidence type="ECO:0000259" key="2">
    <source>
        <dbReference type="Pfam" id="PF21001"/>
    </source>
</evidence>
<accession>A0ABT0CAL7</accession>
<evidence type="ECO:0000313" key="4">
    <source>
        <dbReference type="Proteomes" id="UP000830835"/>
    </source>
</evidence>
<evidence type="ECO:0000313" key="3">
    <source>
        <dbReference type="EMBL" id="MCJ2542825.1"/>
    </source>
</evidence>
<organism evidence="3 4">
    <name type="scientific">Thermostichus vulcanus str. 'Rupite'</name>
    <dbReference type="NCBI Taxonomy" id="2813851"/>
    <lineage>
        <taxon>Bacteria</taxon>
        <taxon>Bacillati</taxon>
        <taxon>Cyanobacteriota</taxon>
        <taxon>Cyanophyceae</taxon>
        <taxon>Thermostichales</taxon>
        <taxon>Thermostichaceae</taxon>
        <taxon>Thermostichus</taxon>
    </lineage>
</organism>
<protein>
    <submittedName>
        <fullName evidence="3">DUF1449 family protein</fullName>
    </submittedName>
</protein>
<dbReference type="InterPro" id="IPR048376">
    <property type="entry name" value="YqiJ_N"/>
</dbReference>
<dbReference type="EMBL" id="JAFIRA010000016">
    <property type="protein sequence ID" value="MCJ2542825.1"/>
    <property type="molecule type" value="Genomic_DNA"/>
</dbReference>
<keyword evidence="1" id="KW-1133">Transmembrane helix</keyword>
<evidence type="ECO:0000256" key="1">
    <source>
        <dbReference type="SAM" id="Phobius"/>
    </source>
</evidence>
<reference evidence="3" key="1">
    <citation type="submission" date="2021-02" db="EMBL/GenBank/DDBJ databases">
        <title>The CRISPR/cas machinery reduction and long-range gene transfer in the hot spring cyanobacterium Synechococcus.</title>
        <authorList>
            <person name="Dvorak P."/>
            <person name="Jahodarova E."/>
            <person name="Hasler P."/>
            <person name="Poulickova A."/>
        </authorList>
    </citation>
    <scope>NUCLEOTIDE SEQUENCE</scope>
    <source>
        <strain evidence="3">Rupite</strain>
    </source>
</reference>
<dbReference type="Pfam" id="PF21001">
    <property type="entry name" value="YqiJ_N"/>
    <property type="match status" value="1"/>
</dbReference>